<dbReference type="Pfam" id="PF07729">
    <property type="entry name" value="FCD"/>
    <property type="match status" value="1"/>
</dbReference>
<feature type="region of interest" description="Disordered" evidence="4">
    <location>
        <begin position="1"/>
        <end position="23"/>
    </location>
</feature>
<evidence type="ECO:0000256" key="1">
    <source>
        <dbReference type="ARBA" id="ARBA00023015"/>
    </source>
</evidence>
<name>E3CX54_9BACT</name>
<dbReference type="PaxDb" id="584708-Apau_1989"/>
<dbReference type="GO" id="GO:0003700">
    <property type="term" value="F:DNA-binding transcription factor activity"/>
    <property type="evidence" value="ECO:0007669"/>
    <property type="project" value="InterPro"/>
</dbReference>
<keyword evidence="2" id="KW-0238">DNA-binding</keyword>
<evidence type="ECO:0000259" key="5">
    <source>
        <dbReference type="PROSITE" id="PS50949"/>
    </source>
</evidence>
<proteinExistence type="predicted"/>
<dbReference type="InterPro" id="IPR036388">
    <property type="entry name" value="WH-like_DNA-bd_sf"/>
</dbReference>
<protein>
    <submittedName>
        <fullName evidence="6">Transcriptional regulator, GntR family</fullName>
    </submittedName>
</protein>
<dbReference type="GO" id="GO:0003677">
    <property type="term" value="F:DNA binding"/>
    <property type="evidence" value="ECO:0007669"/>
    <property type="project" value="UniProtKB-KW"/>
</dbReference>
<sequence>MNGAEGRPPFPEEGQPGARGNLEETAYRRIRDAILARRLRPGAKLSEPAIARMIDMSRTPVRGALRRLAAEGLAVVTPRQGAAVAVPSPKDIRDAYLTREALESLAARLACDAVTESFLAGLRDAADRELSTLKDRSLGDYIEANNDFHLLVARGADNRPLEGAIRRCLALTNVYLSLYDPFYEAQAEDLRSQWEHRILIDALTNRDPLWAEAAMRAHIRSSFATLDMDRMADGLRTL</sequence>
<dbReference type="Gene3D" id="1.20.120.530">
    <property type="entry name" value="GntR ligand-binding domain-like"/>
    <property type="match status" value="1"/>
</dbReference>
<dbReference type="OrthoDB" id="2928at2"/>
<dbReference type="SUPFAM" id="SSF48008">
    <property type="entry name" value="GntR ligand-binding domain-like"/>
    <property type="match status" value="1"/>
</dbReference>
<dbReference type="InterPro" id="IPR000524">
    <property type="entry name" value="Tscrpt_reg_HTH_GntR"/>
</dbReference>
<evidence type="ECO:0000256" key="3">
    <source>
        <dbReference type="ARBA" id="ARBA00023163"/>
    </source>
</evidence>
<feature type="domain" description="HTH gntR-type" evidence="5">
    <location>
        <begin position="20"/>
        <end position="87"/>
    </location>
</feature>
<dbReference type="eggNOG" id="COG1802">
    <property type="taxonomic scope" value="Bacteria"/>
</dbReference>
<accession>E3CX54</accession>
<dbReference type="InterPro" id="IPR011711">
    <property type="entry name" value="GntR_C"/>
</dbReference>
<dbReference type="STRING" id="584708.Apau_1989"/>
<reference evidence="6 7" key="1">
    <citation type="journal article" date="2010" name="Stand. Genomic Sci.">
        <title>Non-contiguous finished genome sequence of Aminomonas paucivorans type strain (GLU-3).</title>
        <authorList>
            <person name="Pitluck S."/>
            <person name="Yasawong M."/>
            <person name="Held B."/>
            <person name="Lapidus A."/>
            <person name="Nolan M."/>
            <person name="Copeland A."/>
            <person name="Lucas S."/>
            <person name="Del Rio T.G."/>
            <person name="Tice H."/>
            <person name="Cheng J.F."/>
            <person name="Chertkov O."/>
            <person name="Goodwin L."/>
            <person name="Tapia R."/>
            <person name="Han C."/>
            <person name="Liolios K."/>
            <person name="Ivanova N."/>
            <person name="Mavromatis K."/>
            <person name="Ovchinnikova G."/>
            <person name="Pati A."/>
            <person name="Chen A."/>
            <person name="Palaniappan K."/>
            <person name="Land M."/>
            <person name="Hauser L."/>
            <person name="Chang Y.J."/>
            <person name="Jeffries C.D."/>
            <person name="Pukall R."/>
            <person name="Spring S."/>
            <person name="Rohde M."/>
            <person name="Sikorski J."/>
            <person name="Goker M."/>
            <person name="Woyke T."/>
            <person name="Bristow J."/>
            <person name="Eisen J.A."/>
            <person name="Markowitz V."/>
            <person name="Hugenholtz P."/>
            <person name="Kyrpides N.C."/>
            <person name="Klenk H.P."/>
        </authorList>
    </citation>
    <scope>NUCLEOTIDE SEQUENCE [LARGE SCALE GENOMIC DNA]</scope>
    <source>
        <strain evidence="6 7">DSM 12260</strain>
    </source>
</reference>
<dbReference type="PANTHER" id="PTHR43537:SF5">
    <property type="entry name" value="UXU OPERON TRANSCRIPTIONAL REGULATOR"/>
    <property type="match status" value="1"/>
</dbReference>
<dbReference type="Gene3D" id="1.10.10.10">
    <property type="entry name" value="Winged helix-like DNA-binding domain superfamily/Winged helix DNA-binding domain"/>
    <property type="match status" value="1"/>
</dbReference>
<dbReference type="SUPFAM" id="SSF46785">
    <property type="entry name" value="Winged helix' DNA-binding domain"/>
    <property type="match status" value="1"/>
</dbReference>
<dbReference type="HOGENOM" id="CLU_017584_5_0_0"/>
<dbReference type="EMBL" id="CM001022">
    <property type="protein sequence ID" value="EFQ24401.1"/>
    <property type="molecule type" value="Genomic_DNA"/>
</dbReference>
<dbReference type="AlphaFoldDB" id="E3CX54"/>
<dbReference type="InterPro" id="IPR036390">
    <property type="entry name" value="WH_DNA-bd_sf"/>
</dbReference>
<dbReference type="RefSeq" id="WP_006301639.1">
    <property type="nucleotide sequence ID" value="NZ_CM001022.1"/>
</dbReference>
<keyword evidence="7" id="KW-1185">Reference proteome</keyword>
<organism evidence="6 7">
    <name type="scientific">Aminomonas paucivorans DSM 12260</name>
    <dbReference type="NCBI Taxonomy" id="584708"/>
    <lineage>
        <taxon>Bacteria</taxon>
        <taxon>Thermotogati</taxon>
        <taxon>Synergistota</taxon>
        <taxon>Synergistia</taxon>
        <taxon>Synergistales</taxon>
        <taxon>Synergistaceae</taxon>
        <taxon>Aminomonas</taxon>
    </lineage>
</organism>
<dbReference type="PROSITE" id="PS50949">
    <property type="entry name" value="HTH_GNTR"/>
    <property type="match status" value="1"/>
</dbReference>
<dbReference type="SMART" id="SM00895">
    <property type="entry name" value="FCD"/>
    <property type="match status" value="1"/>
</dbReference>
<evidence type="ECO:0000256" key="4">
    <source>
        <dbReference type="SAM" id="MobiDB-lite"/>
    </source>
</evidence>
<evidence type="ECO:0000313" key="6">
    <source>
        <dbReference type="EMBL" id="EFQ24401.1"/>
    </source>
</evidence>
<dbReference type="PANTHER" id="PTHR43537">
    <property type="entry name" value="TRANSCRIPTIONAL REGULATOR, GNTR FAMILY"/>
    <property type="match status" value="1"/>
</dbReference>
<evidence type="ECO:0000256" key="2">
    <source>
        <dbReference type="ARBA" id="ARBA00023125"/>
    </source>
</evidence>
<dbReference type="Pfam" id="PF00392">
    <property type="entry name" value="GntR"/>
    <property type="match status" value="1"/>
</dbReference>
<evidence type="ECO:0000313" key="7">
    <source>
        <dbReference type="Proteomes" id="UP000005096"/>
    </source>
</evidence>
<dbReference type="InterPro" id="IPR008920">
    <property type="entry name" value="TF_FadR/GntR_C"/>
</dbReference>
<keyword evidence="3" id="KW-0804">Transcription</keyword>
<gene>
    <name evidence="6" type="ORF">Apau_1989</name>
</gene>
<keyword evidence="1" id="KW-0805">Transcription regulation</keyword>
<dbReference type="SMART" id="SM00345">
    <property type="entry name" value="HTH_GNTR"/>
    <property type="match status" value="1"/>
</dbReference>
<dbReference type="CDD" id="cd07377">
    <property type="entry name" value="WHTH_GntR"/>
    <property type="match status" value="1"/>
</dbReference>
<dbReference type="Proteomes" id="UP000005096">
    <property type="component" value="Chromosome"/>
</dbReference>